<protein>
    <submittedName>
        <fullName evidence="2">Uncharacterized protein</fullName>
    </submittedName>
</protein>
<name>A0A193GA71_9BORD</name>
<gene>
    <name evidence="2" type="ORF">BAU07_06985</name>
</gene>
<evidence type="ECO:0000256" key="1">
    <source>
        <dbReference type="SAM" id="Phobius"/>
    </source>
</evidence>
<feature type="transmembrane region" description="Helical" evidence="1">
    <location>
        <begin position="32"/>
        <end position="50"/>
    </location>
</feature>
<dbReference type="KEGG" id="bfz:BAU07_06985"/>
<accession>A0A193GA71</accession>
<feature type="transmembrane region" description="Helical" evidence="1">
    <location>
        <begin position="6"/>
        <end position="25"/>
    </location>
</feature>
<sequence length="89" mass="9264">MAYENLFWGMATIVAIAILGGAFFARARRVGATVTGCGLLAVVNGAWVLYLTAAGPFADHAAILAVAAILFTLVIGTAAALAMRRVFHR</sequence>
<proteinExistence type="predicted"/>
<dbReference type="AlphaFoldDB" id="A0A193GA71"/>
<evidence type="ECO:0000313" key="3">
    <source>
        <dbReference type="Proteomes" id="UP000091926"/>
    </source>
</evidence>
<keyword evidence="3" id="KW-1185">Reference proteome</keyword>
<organism evidence="2 3">
    <name type="scientific">Bordetella flabilis</name>
    <dbReference type="NCBI Taxonomy" id="463014"/>
    <lineage>
        <taxon>Bacteria</taxon>
        <taxon>Pseudomonadati</taxon>
        <taxon>Pseudomonadota</taxon>
        <taxon>Betaproteobacteria</taxon>
        <taxon>Burkholderiales</taxon>
        <taxon>Alcaligenaceae</taxon>
        <taxon>Bordetella</taxon>
    </lineage>
</organism>
<dbReference type="Proteomes" id="UP000091926">
    <property type="component" value="Chromosome"/>
</dbReference>
<keyword evidence="1" id="KW-1133">Transmembrane helix</keyword>
<keyword evidence="1" id="KW-0472">Membrane</keyword>
<feature type="transmembrane region" description="Helical" evidence="1">
    <location>
        <begin position="62"/>
        <end position="83"/>
    </location>
</feature>
<keyword evidence="1" id="KW-0812">Transmembrane</keyword>
<dbReference type="RefSeq" id="WP_066655300.1">
    <property type="nucleotide sequence ID" value="NZ_CBCSCL010000008.1"/>
</dbReference>
<dbReference type="EMBL" id="CP016172">
    <property type="protein sequence ID" value="ANN76892.1"/>
    <property type="molecule type" value="Genomic_DNA"/>
</dbReference>
<evidence type="ECO:0000313" key="2">
    <source>
        <dbReference type="EMBL" id="ANN76892.1"/>
    </source>
</evidence>
<reference evidence="2 3" key="1">
    <citation type="submission" date="2016-06" db="EMBL/GenBank/DDBJ databases">
        <title>Complete genome sequences of Bordetella bronchialis and Bordetella flabilis.</title>
        <authorList>
            <person name="LiPuma J.J."/>
            <person name="Spilker T."/>
        </authorList>
    </citation>
    <scope>NUCLEOTIDE SEQUENCE [LARGE SCALE GENOMIC DNA]</scope>
    <source>
        <strain evidence="2 3">AU10664</strain>
    </source>
</reference>